<dbReference type="Proteomes" id="UP000015105">
    <property type="component" value="Chromosome 2D"/>
</dbReference>
<reference evidence="2" key="4">
    <citation type="submission" date="2019-03" db="UniProtKB">
        <authorList>
            <consortium name="EnsemblPlants"/>
        </authorList>
    </citation>
    <scope>IDENTIFICATION</scope>
</reference>
<dbReference type="Gramene" id="AET2Gv20265400.3">
    <property type="protein sequence ID" value="AET2Gv20265400.3"/>
    <property type="gene ID" value="AET2Gv20265400"/>
</dbReference>
<reference evidence="2" key="3">
    <citation type="journal article" date="2017" name="Nature">
        <title>Genome sequence of the progenitor of the wheat D genome Aegilops tauschii.</title>
        <authorList>
            <person name="Luo M.C."/>
            <person name="Gu Y.Q."/>
            <person name="Puiu D."/>
            <person name="Wang H."/>
            <person name="Twardziok S.O."/>
            <person name="Deal K.R."/>
            <person name="Huo N."/>
            <person name="Zhu T."/>
            <person name="Wang L."/>
            <person name="Wang Y."/>
            <person name="McGuire P.E."/>
            <person name="Liu S."/>
            <person name="Long H."/>
            <person name="Ramasamy R.K."/>
            <person name="Rodriguez J.C."/>
            <person name="Van S.L."/>
            <person name="Yuan L."/>
            <person name="Wang Z."/>
            <person name="Xia Z."/>
            <person name="Xiao L."/>
            <person name="Anderson O.D."/>
            <person name="Ouyang S."/>
            <person name="Liang Y."/>
            <person name="Zimin A.V."/>
            <person name="Pertea G."/>
            <person name="Qi P."/>
            <person name="Bennetzen J.L."/>
            <person name="Dai X."/>
            <person name="Dawson M.W."/>
            <person name="Muller H.G."/>
            <person name="Kugler K."/>
            <person name="Rivarola-Duarte L."/>
            <person name="Spannagl M."/>
            <person name="Mayer K.F.X."/>
            <person name="Lu F.H."/>
            <person name="Bevan M.W."/>
            <person name="Leroy P."/>
            <person name="Li P."/>
            <person name="You F.M."/>
            <person name="Sun Q."/>
            <person name="Liu Z."/>
            <person name="Lyons E."/>
            <person name="Wicker T."/>
            <person name="Salzberg S.L."/>
            <person name="Devos K.M."/>
            <person name="Dvorak J."/>
        </authorList>
    </citation>
    <scope>NUCLEOTIDE SEQUENCE [LARGE SCALE GENOMIC DNA]</scope>
    <source>
        <strain evidence="2">cv. AL8/78</strain>
    </source>
</reference>
<evidence type="ECO:0000313" key="2">
    <source>
        <dbReference type="EnsemblPlants" id="AET2Gv20265400.3"/>
    </source>
</evidence>
<evidence type="ECO:0000256" key="1">
    <source>
        <dbReference type="SAM" id="MobiDB-lite"/>
    </source>
</evidence>
<name>A0A453AUW1_AEGTS</name>
<accession>A0A453AUW1</accession>
<protein>
    <submittedName>
        <fullName evidence="2">Uncharacterized protein</fullName>
    </submittedName>
</protein>
<reference evidence="2" key="5">
    <citation type="journal article" date="2021" name="G3 (Bethesda)">
        <title>Aegilops tauschii genome assembly Aet v5.0 features greater sequence contiguity and improved annotation.</title>
        <authorList>
            <person name="Wang L."/>
            <person name="Zhu T."/>
            <person name="Rodriguez J.C."/>
            <person name="Deal K.R."/>
            <person name="Dubcovsky J."/>
            <person name="McGuire P.E."/>
            <person name="Lux T."/>
            <person name="Spannagl M."/>
            <person name="Mayer K.F.X."/>
            <person name="Baldrich P."/>
            <person name="Meyers B.C."/>
            <person name="Huo N."/>
            <person name="Gu Y.Q."/>
            <person name="Zhou H."/>
            <person name="Devos K.M."/>
            <person name="Bennetzen J.L."/>
            <person name="Unver T."/>
            <person name="Budak H."/>
            <person name="Gulick P.J."/>
            <person name="Galiba G."/>
            <person name="Kalapos B."/>
            <person name="Nelson D.R."/>
            <person name="Li P."/>
            <person name="You F.M."/>
            <person name="Luo M.C."/>
            <person name="Dvorak J."/>
        </authorList>
    </citation>
    <scope>NUCLEOTIDE SEQUENCE [LARGE SCALE GENOMIC DNA]</scope>
    <source>
        <strain evidence="2">cv. AL8/78</strain>
    </source>
</reference>
<reference evidence="3" key="2">
    <citation type="journal article" date="2017" name="Nat. Plants">
        <title>The Aegilops tauschii genome reveals multiple impacts of transposons.</title>
        <authorList>
            <person name="Zhao G."/>
            <person name="Zou C."/>
            <person name="Li K."/>
            <person name="Wang K."/>
            <person name="Li T."/>
            <person name="Gao L."/>
            <person name="Zhang X."/>
            <person name="Wang H."/>
            <person name="Yang Z."/>
            <person name="Liu X."/>
            <person name="Jiang W."/>
            <person name="Mao L."/>
            <person name="Kong X."/>
            <person name="Jiao Y."/>
            <person name="Jia J."/>
        </authorList>
    </citation>
    <scope>NUCLEOTIDE SEQUENCE [LARGE SCALE GENOMIC DNA]</scope>
    <source>
        <strain evidence="3">cv. AL8/78</strain>
    </source>
</reference>
<dbReference type="AlphaFoldDB" id="A0A453AUW1"/>
<sequence length="62" mass="7174">QPQMQQQQGQKQTNRPTQQQQVATTPVAQDTTENPMLHNPARVPKKGRPTEKSRRRKTLLEQ</sequence>
<organism evidence="2 3">
    <name type="scientific">Aegilops tauschii subsp. strangulata</name>
    <name type="common">Goatgrass</name>
    <dbReference type="NCBI Taxonomy" id="200361"/>
    <lineage>
        <taxon>Eukaryota</taxon>
        <taxon>Viridiplantae</taxon>
        <taxon>Streptophyta</taxon>
        <taxon>Embryophyta</taxon>
        <taxon>Tracheophyta</taxon>
        <taxon>Spermatophyta</taxon>
        <taxon>Magnoliopsida</taxon>
        <taxon>Liliopsida</taxon>
        <taxon>Poales</taxon>
        <taxon>Poaceae</taxon>
        <taxon>BOP clade</taxon>
        <taxon>Pooideae</taxon>
        <taxon>Triticodae</taxon>
        <taxon>Triticeae</taxon>
        <taxon>Triticinae</taxon>
        <taxon>Aegilops</taxon>
    </lineage>
</organism>
<feature type="compositionally biased region" description="Basic and acidic residues" evidence="1">
    <location>
        <begin position="48"/>
        <end position="62"/>
    </location>
</feature>
<reference evidence="3" key="1">
    <citation type="journal article" date="2014" name="Science">
        <title>Ancient hybridizations among the ancestral genomes of bread wheat.</title>
        <authorList>
            <consortium name="International Wheat Genome Sequencing Consortium,"/>
            <person name="Marcussen T."/>
            <person name="Sandve S.R."/>
            <person name="Heier L."/>
            <person name="Spannagl M."/>
            <person name="Pfeifer M."/>
            <person name="Jakobsen K.S."/>
            <person name="Wulff B.B."/>
            <person name="Steuernagel B."/>
            <person name="Mayer K.F."/>
            <person name="Olsen O.A."/>
        </authorList>
    </citation>
    <scope>NUCLEOTIDE SEQUENCE [LARGE SCALE GENOMIC DNA]</scope>
    <source>
        <strain evidence="3">cv. AL8/78</strain>
    </source>
</reference>
<feature type="region of interest" description="Disordered" evidence="1">
    <location>
        <begin position="1"/>
        <end position="62"/>
    </location>
</feature>
<dbReference type="EnsemblPlants" id="AET2Gv20265400.3">
    <property type="protein sequence ID" value="AET2Gv20265400.3"/>
    <property type="gene ID" value="AET2Gv20265400"/>
</dbReference>
<feature type="compositionally biased region" description="Low complexity" evidence="1">
    <location>
        <begin position="1"/>
        <end position="32"/>
    </location>
</feature>
<evidence type="ECO:0000313" key="3">
    <source>
        <dbReference type="Proteomes" id="UP000015105"/>
    </source>
</evidence>
<proteinExistence type="predicted"/>
<keyword evidence="3" id="KW-1185">Reference proteome</keyword>